<reference evidence="4" key="2">
    <citation type="submission" date="2015-01" db="EMBL/GenBank/DDBJ databases">
        <title>Evolutionary Origins and Diversification of the Mycorrhizal Mutualists.</title>
        <authorList>
            <consortium name="DOE Joint Genome Institute"/>
            <consortium name="Mycorrhizal Genomics Consortium"/>
            <person name="Kohler A."/>
            <person name="Kuo A."/>
            <person name="Nagy L.G."/>
            <person name="Floudas D."/>
            <person name="Copeland A."/>
            <person name="Barry K.W."/>
            <person name="Cichocki N."/>
            <person name="Veneault-Fourrey C."/>
            <person name="LaButti K."/>
            <person name="Lindquist E.A."/>
            <person name="Lipzen A."/>
            <person name="Lundell T."/>
            <person name="Morin E."/>
            <person name="Murat C."/>
            <person name="Riley R."/>
            <person name="Ohm R."/>
            <person name="Sun H."/>
            <person name="Tunlid A."/>
            <person name="Henrissat B."/>
            <person name="Grigoriev I.V."/>
            <person name="Hibbett D.S."/>
            <person name="Martin F."/>
        </authorList>
    </citation>
    <scope>NUCLEOTIDE SEQUENCE [LARGE SCALE GENOMIC DNA]</scope>
    <source>
        <strain evidence="4">Zn</strain>
    </source>
</reference>
<keyword evidence="2" id="KW-0732">Signal</keyword>
<feature type="compositionally biased region" description="Basic residues" evidence="1">
    <location>
        <begin position="291"/>
        <end position="331"/>
    </location>
</feature>
<organism evidence="3 4">
    <name type="scientific">Oidiodendron maius (strain Zn)</name>
    <dbReference type="NCBI Taxonomy" id="913774"/>
    <lineage>
        <taxon>Eukaryota</taxon>
        <taxon>Fungi</taxon>
        <taxon>Dikarya</taxon>
        <taxon>Ascomycota</taxon>
        <taxon>Pezizomycotina</taxon>
        <taxon>Leotiomycetes</taxon>
        <taxon>Leotiomycetes incertae sedis</taxon>
        <taxon>Myxotrichaceae</taxon>
        <taxon>Oidiodendron</taxon>
    </lineage>
</organism>
<reference evidence="3 4" key="1">
    <citation type="submission" date="2014-04" db="EMBL/GenBank/DDBJ databases">
        <authorList>
            <consortium name="DOE Joint Genome Institute"/>
            <person name="Kuo A."/>
            <person name="Martino E."/>
            <person name="Perotto S."/>
            <person name="Kohler A."/>
            <person name="Nagy L.G."/>
            <person name="Floudas D."/>
            <person name="Copeland A."/>
            <person name="Barry K.W."/>
            <person name="Cichocki N."/>
            <person name="Veneault-Fourrey C."/>
            <person name="LaButti K."/>
            <person name="Lindquist E.A."/>
            <person name="Lipzen A."/>
            <person name="Lundell T."/>
            <person name="Morin E."/>
            <person name="Murat C."/>
            <person name="Sun H."/>
            <person name="Tunlid A."/>
            <person name="Henrissat B."/>
            <person name="Grigoriev I.V."/>
            <person name="Hibbett D.S."/>
            <person name="Martin F."/>
            <person name="Nordberg H.P."/>
            <person name="Cantor M.N."/>
            <person name="Hua S.X."/>
        </authorList>
    </citation>
    <scope>NUCLEOTIDE SEQUENCE [LARGE SCALE GENOMIC DNA]</scope>
    <source>
        <strain evidence="3 4">Zn</strain>
    </source>
</reference>
<sequence>MLGLLRTALLLSPVLASVATKPTSDDVGKTFFTSEDFTITTQNHAVNDLVQSSLIAEIKVPLPDVISTQLKLPVLLFAVEVLSSEQECKYENVTVNGRELALDGSDHWPTGFSGNSPLMLDGTPVEAKWFFRCVGQPGHQFQLFNLIITRVNDVVIPDDYELGFGLQYTQRGMPNVQSVSVQTEGYHSPLNVKPVDDEPVFAEPIFHEELLEDEAEYSDDRLEFELAELGDLVSQLRALEHMIEEQRDAIARYSPEFIYGIRACDNVKCILKAVHHKIRCGLRKIYKKFHGRHHHHGHDKHGKHGNHTCGHKPGKGNHTHPRPPHWRRPHHGIPICRFPPPHHWPPHRDPHGKPPQRPEPPYGKRPGHGPPHNGQPPFDDQDHFAFFDVGQPDVPAHRRPGKQEEGQIQSFRSSSHAMPKGGPHPPPPHHFQGHRHPGLHRALHLLKYIGTGIVIACLAFALHRRAFTASRRAERRARREERCRRRAFCRARRHQAFRRFIARLTGRPFDEALITDDYEEKRAALLANAENGLSDTMSEEIVQFRNAASVVGDIVTVESQFPPRVDSRSMTAHEIGSQVGEGEELPAYEDGEGSEMSSVADGLRYTPGSTEYDPAQSREGSLSDILGPDVKN</sequence>
<evidence type="ECO:0000313" key="4">
    <source>
        <dbReference type="Proteomes" id="UP000054321"/>
    </source>
</evidence>
<feature type="compositionally biased region" description="Acidic residues" evidence="1">
    <location>
        <begin position="581"/>
        <end position="593"/>
    </location>
</feature>
<dbReference type="EMBL" id="KN832870">
    <property type="protein sequence ID" value="KIN08565.1"/>
    <property type="molecule type" value="Genomic_DNA"/>
</dbReference>
<dbReference type="STRING" id="913774.A0A0C3I0I2"/>
<gene>
    <name evidence="3" type="ORF">OIDMADRAFT_23352</name>
</gene>
<feature type="region of interest" description="Disordered" evidence="1">
    <location>
        <begin position="291"/>
        <end position="436"/>
    </location>
</feature>
<feature type="chain" id="PRO_5002165701" evidence="2">
    <location>
        <begin position="17"/>
        <end position="632"/>
    </location>
</feature>
<feature type="compositionally biased region" description="Polar residues" evidence="1">
    <location>
        <begin position="406"/>
        <end position="416"/>
    </location>
</feature>
<name>A0A0C3I0I2_OIDMZ</name>
<feature type="compositionally biased region" description="Pro residues" evidence="1">
    <location>
        <begin position="353"/>
        <end position="363"/>
    </location>
</feature>
<dbReference type="InParanoid" id="A0A0C3I0I2"/>
<evidence type="ECO:0000256" key="2">
    <source>
        <dbReference type="SAM" id="SignalP"/>
    </source>
</evidence>
<proteinExistence type="predicted"/>
<feature type="region of interest" description="Disordered" evidence="1">
    <location>
        <begin position="577"/>
        <end position="632"/>
    </location>
</feature>
<feature type="signal peptide" evidence="2">
    <location>
        <begin position="1"/>
        <end position="16"/>
    </location>
</feature>
<evidence type="ECO:0000256" key="1">
    <source>
        <dbReference type="SAM" id="MobiDB-lite"/>
    </source>
</evidence>
<dbReference type="AlphaFoldDB" id="A0A0C3I0I2"/>
<dbReference type="HOGENOM" id="CLU_032661_0_0_1"/>
<evidence type="ECO:0000313" key="3">
    <source>
        <dbReference type="EMBL" id="KIN08565.1"/>
    </source>
</evidence>
<accession>A0A0C3I0I2</accession>
<keyword evidence="4" id="KW-1185">Reference proteome</keyword>
<dbReference type="OrthoDB" id="4225201at2759"/>
<protein>
    <submittedName>
        <fullName evidence="3">Uncharacterized protein</fullName>
    </submittedName>
</protein>
<dbReference type="Proteomes" id="UP000054321">
    <property type="component" value="Unassembled WGS sequence"/>
</dbReference>